<comment type="caution">
    <text evidence="1">The sequence shown here is derived from an EMBL/GenBank/DDBJ whole genome shotgun (WGS) entry which is preliminary data.</text>
</comment>
<name>A0ABR7MYZ9_9FIRM</name>
<dbReference type="EMBL" id="JACRSX010000001">
    <property type="protein sequence ID" value="MBC8561305.1"/>
    <property type="molecule type" value="Genomic_DNA"/>
</dbReference>
<dbReference type="Pfam" id="PF12997">
    <property type="entry name" value="DUF3881"/>
    <property type="match status" value="1"/>
</dbReference>
<keyword evidence="2" id="KW-1185">Reference proteome</keyword>
<dbReference type="RefSeq" id="WP_249297006.1">
    <property type="nucleotide sequence ID" value="NZ_JACRSX010000001.1"/>
</dbReference>
<dbReference type="InterPro" id="IPR024541">
    <property type="entry name" value="DUF3881"/>
</dbReference>
<organism evidence="1 2">
    <name type="scientific">Jutongia huaianensis</name>
    <dbReference type="NCBI Taxonomy" id="2763668"/>
    <lineage>
        <taxon>Bacteria</taxon>
        <taxon>Bacillati</taxon>
        <taxon>Bacillota</taxon>
        <taxon>Clostridia</taxon>
        <taxon>Lachnospirales</taxon>
        <taxon>Lachnospiraceae</taxon>
        <taxon>Jutongia</taxon>
    </lineage>
</organism>
<evidence type="ECO:0000313" key="1">
    <source>
        <dbReference type="EMBL" id="MBC8561305.1"/>
    </source>
</evidence>
<gene>
    <name evidence="1" type="ORF">H8704_01430</name>
</gene>
<reference evidence="1 2" key="1">
    <citation type="submission" date="2020-08" db="EMBL/GenBank/DDBJ databases">
        <title>Genome public.</title>
        <authorList>
            <person name="Liu C."/>
            <person name="Sun Q."/>
        </authorList>
    </citation>
    <scope>NUCLEOTIDE SEQUENCE [LARGE SCALE GENOMIC DNA]</scope>
    <source>
        <strain evidence="1 2">NSJ-37</strain>
    </source>
</reference>
<proteinExistence type="predicted"/>
<dbReference type="Proteomes" id="UP000606193">
    <property type="component" value="Unassembled WGS sequence"/>
</dbReference>
<protein>
    <submittedName>
        <fullName evidence="1">DUF3881 family protein</fullName>
    </submittedName>
</protein>
<accession>A0ABR7MYZ9</accession>
<sequence length="293" mass="33525">MHRFLRSIGFSHINTRQDMDKLLGIIMNEPDQTKKIALSKNHIYTEFTKEFASHAGIVVRGEYDEKGFFHIEHHFPYLKGTILSTVSDITVNKRVDTDAFTGMCDDIRLGISMIFYLQNAVDYLMLDCSDNTPHKARTYLSGLALEGKILLGVEDNEEIKRRKSYRTRMRNQLIAMAKSGDQDAIDNLTIDEIDLSAQINRRIRTEDLYSIVETSFIPYGSESDNYQILGTIVNWSCVKNQYSGEEIYQLLISCNDIVLTIGINKDSLVGEPMIGRRFKGIIWMQGAVDFQKI</sequence>
<evidence type="ECO:0000313" key="2">
    <source>
        <dbReference type="Proteomes" id="UP000606193"/>
    </source>
</evidence>